<dbReference type="AlphaFoldDB" id="A0A6B0V398"/>
<proteinExistence type="predicted"/>
<feature type="signal peptide" evidence="2">
    <location>
        <begin position="1"/>
        <end position="28"/>
    </location>
</feature>
<feature type="chain" id="PRO_5025399495" evidence="2">
    <location>
        <begin position="29"/>
        <end position="228"/>
    </location>
</feature>
<dbReference type="EMBL" id="GIFC01014680">
    <property type="protein sequence ID" value="MXU96763.1"/>
    <property type="molecule type" value="Transcribed_RNA"/>
</dbReference>
<keyword evidence="2" id="KW-0732">Signal</keyword>
<evidence type="ECO:0000256" key="2">
    <source>
        <dbReference type="SAM" id="SignalP"/>
    </source>
</evidence>
<evidence type="ECO:0000313" key="3">
    <source>
        <dbReference type="EMBL" id="MXU96763.1"/>
    </source>
</evidence>
<sequence length="228" mass="24689">MIARSRRVGELLIFFSLFFPLSLIRVTAESYAELTFERQLRPAEHPEVIPGRRRRPPHVVGKHTDQGAVGAHITVDAATSRRVQRVVDFVQQVVDDRVSPLENPGRGSSLWLAHGPLLNGAGPRPPTRPGDMGPKTNETKRERRAIARACELEPSAQALASVRSAVAAVAAGACGDGWGGRCFDSGLGKQKATPWLVRVVVGASEFVFVCFVGGRSLRDCWHVTPIAG</sequence>
<name>A0A6B0V398_IXORI</name>
<accession>A0A6B0V398</accession>
<feature type="region of interest" description="Disordered" evidence="1">
    <location>
        <begin position="118"/>
        <end position="141"/>
    </location>
</feature>
<protein>
    <submittedName>
        <fullName evidence="3">Putative secreted protein</fullName>
    </submittedName>
</protein>
<evidence type="ECO:0000256" key="1">
    <source>
        <dbReference type="SAM" id="MobiDB-lite"/>
    </source>
</evidence>
<organism evidence="3">
    <name type="scientific">Ixodes ricinus</name>
    <name type="common">Common tick</name>
    <name type="synonym">Acarus ricinus</name>
    <dbReference type="NCBI Taxonomy" id="34613"/>
    <lineage>
        <taxon>Eukaryota</taxon>
        <taxon>Metazoa</taxon>
        <taxon>Ecdysozoa</taxon>
        <taxon>Arthropoda</taxon>
        <taxon>Chelicerata</taxon>
        <taxon>Arachnida</taxon>
        <taxon>Acari</taxon>
        <taxon>Parasitiformes</taxon>
        <taxon>Ixodida</taxon>
        <taxon>Ixodoidea</taxon>
        <taxon>Ixodidae</taxon>
        <taxon>Ixodinae</taxon>
        <taxon>Ixodes</taxon>
    </lineage>
</organism>
<reference evidence="3" key="1">
    <citation type="submission" date="2019-12" db="EMBL/GenBank/DDBJ databases">
        <title>An insight into the sialome of adult female Ixodes ricinus ticks feeding for 6 days.</title>
        <authorList>
            <person name="Perner J."/>
            <person name="Ribeiro J.M.C."/>
        </authorList>
    </citation>
    <scope>NUCLEOTIDE SEQUENCE</scope>
    <source>
        <strain evidence="3">Semi-engorged</strain>
        <tissue evidence="3">Salivary glands</tissue>
    </source>
</reference>